<evidence type="ECO:0000313" key="3">
    <source>
        <dbReference type="Proteomes" id="UP000007800"/>
    </source>
</evidence>
<evidence type="ECO:0000313" key="2">
    <source>
        <dbReference type="EMBL" id="EER08684.1"/>
    </source>
</evidence>
<reference evidence="2 3" key="1">
    <citation type="submission" date="2008-07" db="EMBL/GenBank/DDBJ databases">
        <authorList>
            <person name="El-Sayed N."/>
            <person name="Caler E."/>
            <person name="Inman J."/>
            <person name="Amedeo P."/>
            <person name="Hass B."/>
            <person name="Wortman J."/>
        </authorList>
    </citation>
    <scope>NUCLEOTIDE SEQUENCE [LARGE SCALE GENOMIC DNA]</scope>
    <source>
        <strain evidence="3">ATCC 50983 / TXsc</strain>
    </source>
</reference>
<dbReference type="GeneID" id="9042751"/>
<feature type="coiled-coil region" evidence="1">
    <location>
        <begin position="39"/>
        <end position="66"/>
    </location>
</feature>
<gene>
    <name evidence="2" type="ORF">Pmar_PMAR017742</name>
</gene>
<evidence type="ECO:0000256" key="1">
    <source>
        <dbReference type="SAM" id="Coils"/>
    </source>
</evidence>
<sequence length="129" mass="14955">MSETGSIDLASDVEDSEIDQCRAEVNSFLLLRAHAGYQIEKLSDLIRKQQRRLDAQELLIEELCQAHCDVCLPPEAATRVFSREVRRKKEVLYSHYQLQCCFQLFHEAAKDYIPELEDIDFGRLSYTAE</sequence>
<proteinExistence type="predicted"/>
<accession>C5L3V5</accession>
<keyword evidence="1" id="KW-0175">Coiled coil</keyword>
<dbReference type="Proteomes" id="UP000007800">
    <property type="component" value="Unassembled WGS sequence"/>
</dbReference>
<dbReference type="EMBL" id="GG678922">
    <property type="protein sequence ID" value="EER08684.1"/>
    <property type="molecule type" value="Genomic_DNA"/>
</dbReference>
<dbReference type="InParanoid" id="C5L3V5"/>
<protein>
    <submittedName>
        <fullName evidence="2">Uncharacterized protein</fullName>
    </submittedName>
</protein>
<organism evidence="3">
    <name type="scientific">Perkinsus marinus (strain ATCC 50983 / TXsc)</name>
    <dbReference type="NCBI Taxonomy" id="423536"/>
    <lineage>
        <taxon>Eukaryota</taxon>
        <taxon>Sar</taxon>
        <taxon>Alveolata</taxon>
        <taxon>Perkinsozoa</taxon>
        <taxon>Perkinsea</taxon>
        <taxon>Perkinsida</taxon>
        <taxon>Perkinsidae</taxon>
        <taxon>Perkinsus</taxon>
    </lineage>
</organism>
<name>C5L3V5_PERM5</name>
<dbReference type="RefSeq" id="XP_002776868.1">
    <property type="nucleotide sequence ID" value="XM_002776822.1"/>
</dbReference>
<dbReference type="OrthoDB" id="10538701at2759"/>
<keyword evidence="3" id="KW-1185">Reference proteome</keyword>
<dbReference type="AlphaFoldDB" id="C5L3V5"/>